<dbReference type="PANTHER" id="PTHR30329:SF17">
    <property type="entry name" value="LIPOPROTEIN YFIB-RELATED"/>
    <property type="match status" value="1"/>
</dbReference>
<gene>
    <name evidence="3" type="ORF">QWF21_07340</name>
</gene>
<comment type="caution">
    <text evidence="3">The sequence shown here is derived from an EMBL/GenBank/DDBJ whole genome shotgun (WGS) entry which is preliminary data.</text>
</comment>
<dbReference type="InterPro" id="IPR041544">
    <property type="entry name" value="MotY_N"/>
</dbReference>
<dbReference type="Pfam" id="PF00691">
    <property type="entry name" value="OmpA"/>
    <property type="match status" value="1"/>
</dbReference>
<reference evidence="3 4" key="1">
    <citation type="submission" date="2023-06" db="EMBL/GenBank/DDBJ databases">
        <title>Alkalimonas sp., MEB004 an alkaliphilic bacterium isolated from Lonar Lake, India.</title>
        <authorList>
            <person name="Joshi A."/>
            <person name="Thite S."/>
        </authorList>
    </citation>
    <scope>NUCLEOTIDE SEQUENCE [LARGE SCALE GENOMIC DNA]</scope>
    <source>
        <strain evidence="3 4">MEB004</strain>
    </source>
</reference>
<proteinExistence type="predicted"/>
<evidence type="ECO:0000313" key="3">
    <source>
        <dbReference type="EMBL" id="MEE2024058.1"/>
    </source>
</evidence>
<sequence>MVFLTLWFTAAAGALPAPVLVQPAERADWQLHGSAFYCRMQQEVRGFGQVSFLVEPGYSLRLELELIQPHQALTEASVMARPADWQQRIVATSSYPYSAELYHDRQVSFIAAALPLLQQIQSGHWLEFELGAPGQVQPLLLTSVRGAEAVAQFRRCIAQMAPLSWQQARDSDIPFEAGQRTLTRPQLAQLAQLVRYLQFDPSVHKILIDGHSDDVGTSLANRLVSKERADEVAAQLIELGVKAAMLEVRAHGNRYPLLHHQGASGATNSRVTVRLIRAGTEQEVTTR</sequence>
<name>A0ABU7JEE1_9GAMM</name>
<dbReference type="Gene3D" id="3.30.1330.60">
    <property type="entry name" value="OmpA-like domain"/>
    <property type="match status" value="1"/>
</dbReference>
<dbReference type="PANTHER" id="PTHR30329">
    <property type="entry name" value="STATOR ELEMENT OF FLAGELLAR MOTOR COMPLEX"/>
    <property type="match status" value="1"/>
</dbReference>
<dbReference type="Pfam" id="PF18393">
    <property type="entry name" value="MotY_N"/>
    <property type="match status" value="1"/>
</dbReference>
<dbReference type="Gene3D" id="2.60.40.2540">
    <property type="match status" value="1"/>
</dbReference>
<evidence type="ECO:0000256" key="1">
    <source>
        <dbReference type="PROSITE-ProRule" id="PRU00473"/>
    </source>
</evidence>
<dbReference type="CDD" id="cd07185">
    <property type="entry name" value="OmpA_C-like"/>
    <property type="match status" value="1"/>
</dbReference>
<keyword evidence="4" id="KW-1185">Reference proteome</keyword>
<dbReference type="Proteomes" id="UP001339167">
    <property type="component" value="Unassembled WGS sequence"/>
</dbReference>
<dbReference type="PROSITE" id="PS51123">
    <property type="entry name" value="OMPA_2"/>
    <property type="match status" value="1"/>
</dbReference>
<accession>A0ABU7JEE1</accession>
<dbReference type="InterPro" id="IPR050330">
    <property type="entry name" value="Bact_OuterMem_StrucFunc"/>
</dbReference>
<dbReference type="SUPFAM" id="SSF103088">
    <property type="entry name" value="OmpA-like"/>
    <property type="match status" value="1"/>
</dbReference>
<dbReference type="InterPro" id="IPR006665">
    <property type="entry name" value="OmpA-like"/>
</dbReference>
<dbReference type="InterPro" id="IPR036737">
    <property type="entry name" value="OmpA-like_sf"/>
</dbReference>
<protein>
    <submittedName>
        <fullName evidence="3">OmpA family protein</fullName>
    </submittedName>
</protein>
<evidence type="ECO:0000313" key="4">
    <source>
        <dbReference type="Proteomes" id="UP001339167"/>
    </source>
</evidence>
<evidence type="ECO:0000259" key="2">
    <source>
        <dbReference type="PROSITE" id="PS51123"/>
    </source>
</evidence>
<dbReference type="EMBL" id="JAUGZK010000004">
    <property type="protein sequence ID" value="MEE2024058.1"/>
    <property type="molecule type" value="Genomic_DNA"/>
</dbReference>
<organism evidence="3 4">
    <name type="scientific">Alkalimonas mucilaginosa</name>
    <dbReference type="NCBI Taxonomy" id="3057676"/>
    <lineage>
        <taxon>Bacteria</taxon>
        <taxon>Pseudomonadati</taxon>
        <taxon>Pseudomonadota</taxon>
        <taxon>Gammaproteobacteria</taxon>
        <taxon>Alkalimonas</taxon>
    </lineage>
</organism>
<keyword evidence="1" id="KW-0472">Membrane</keyword>
<feature type="domain" description="OmpA-like" evidence="2">
    <location>
        <begin position="163"/>
        <end position="279"/>
    </location>
</feature>
<dbReference type="RefSeq" id="WP_330087566.1">
    <property type="nucleotide sequence ID" value="NZ_JAUGZK010000004.1"/>
</dbReference>